<feature type="repeat" description="ANK" evidence="1">
    <location>
        <begin position="118"/>
        <end position="157"/>
    </location>
</feature>
<dbReference type="PANTHER" id="PTHR22677:SF4">
    <property type="entry name" value="USHER SYNDROME TYPE-1G PROTEIN-LIKE PROTEIN"/>
    <property type="match status" value="1"/>
</dbReference>
<accession>U4LUM5</accession>
<dbReference type="PANTHER" id="PTHR22677">
    <property type="entry name" value="ANKYRIN REPEAT DOMAIN-CONTAINING PROTEIN 60"/>
    <property type="match status" value="1"/>
</dbReference>
<dbReference type="AlphaFoldDB" id="U4LUM5"/>
<gene>
    <name evidence="2" type="ORF">PCON_02084</name>
</gene>
<keyword evidence="1" id="KW-0040">ANK repeat</keyword>
<dbReference type="Proteomes" id="UP000018144">
    <property type="component" value="Unassembled WGS sequence"/>
</dbReference>
<name>U4LUM5_PYROM</name>
<dbReference type="PROSITE" id="PS50297">
    <property type="entry name" value="ANK_REP_REGION"/>
    <property type="match status" value="2"/>
</dbReference>
<organism evidence="2 3">
    <name type="scientific">Pyronema omphalodes (strain CBS 100304)</name>
    <name type="common">Pyronema confluens</name>
    <dbReference type="NCBI Taxonomy" id="1076935"/>
    <lineage>
        <taxon>Eukaryota</taxon>
        <taxon>Fungi</taxon>
        <taxon>Dikarya</taxon>
        <taxon>Ascomycota</taxon>
        <taxon>Pezizomycotina</taxon>
        <taxon>Pezizomycetes</taxon>
        <taxon>Pezizales</taxon>
        <taxon>Pyronemataceae</taxon>
        <taxon>Pyronema</taxon>
    </lineage>
</organism>
<evidence type="ECO:0000313" key="2">
    <source>
        <dbReference type="EMBL" id="CCX33842.1"/>
    </source>
</evidence>
<feature type="repeat" description="ANK" evidence="1">
    <location>
        <begin position="193"/>
        <end position="225"/>
    </location>
</feature>
<feature type="repeat" description="ANK" evidence="1">
    <location>
        <begin position="158"/>
        <end position="192"/>
    </location>
</feature>
<dbReference type="eggNOG" id="KOG4177">
    <property type="taxonomic scope" value="Eukaryota"/>
</dbReference>
<sequence length="252" mass="28503">MAASPFNKWPTLTELAAFPLNKCPTEILSGIAGQLPRIRDVRSLTLVNHRFSYAATPSLYRLAVEISNNGWEDHCPAALLIEHNNVPILVRFLFYGLKPTVYIKKHMFMAPKLHPKLTRYTFLHLSLLFASEVELTERYTVLELLLQHGANVNARDRLGRTPLHWASGYADELPECMILLLEKGANLNAPDIKGRTPLQTAVRYNAEQAVELLLKRGADTEAVNWKGLKALEIARRRGHRDCEELLLQYGAL</sequence>
<dbReference type="InterPro" id="IPR039323">
    <property type="entry name" value="ANKRD_45/46/60"/>
</dbReference>
<dbReference type="Pfam" id="PF12796">
    <property type="entry name" value="Ank_2"/>
    <property type="match status" value="1"/>
</dbReference>
<dbReference type="OrthoDB" id="426293at2759"/>
<dbReference type="InterPro" id="IPR036770">
    <property type="entry name" value="Ankyrin_rpt-contain_sf"/>
</dbReference>
<dbReference type="SUPFAM" id="SSF48403">
    <property type="entry name" value="Ankyrin repeat"/>
    <property type="match status" value="1"/>
</dbReference>
<reference evidence="2 3" key="1">
    <citation type="journal article" date="2013" name="PLoS Genet.">
        <title>The genome and development-dependent transcriptomes of Pyronema confluens: a window into fungal evolution.</title>
        <authorList>
            <person name="Traeger S."/>
            <person name="Altegoer F."/>
            <person name="Freitag M."/>
            <person name="Gabaldon T."/>
            <person name="Kempken F."/>
            <person name="Kumar A."/>
            <person name="Marcet-Houben M."/>
            <person name="Poggeler S."/>
            <person name="Stajich J.E."/>
            <person name="Nowrousian M."/>
        </authorList>
    </citation>
    <scope>NUCLEOTIDE SEQUENCE [LARGE SCALE GENOMIC DNA]</scope>
    <source>
        <strain evidence="3">CBS 100304</strain>
        <tissue evidence="2">Vegetative mycelium</tissue>
    </source>
</reference>
<protein>
    <submittedName>
        <fullName evidence="2">Similar to Ankyrin-2 acc. no. Q8C8R3</fullName>
    </submittedName>
</protein>
<evidence type="ECO:0000256" key="1">
    <source>
        <dbReference type="PROSITE-ProRule" id="PRU00023"/>
    </source>
</evidence>
<dbReference type="EMBL" id="HF936249">
    <property type="protein sequence ID" value="CCX33842.1"/>
    <property type="molecule type" value="Genomic_DNA"/>
</dbReference>
<dbReference type="PROSITE" id="PS50088">
    <property type="entry name" value="ANK_REPEAT"/>
    <property type="match status" value="3"/>
</dbReference>
<proteinExistence type="predicted"/>
<evidence type="ECO:0000313" key="3">
    <source>
        <dbReference type="Proteomes" id="UP000018144"/>
    </source>
</evidence>
<dbReference type="Gene3D" id="1.25.40.20">
    <property type="entry name" value="Ankyrin repeat-containing domain"/>
    <property type="match status" value="2"/>
</dbReference>
<keyword evidence="3" id="KW-1185">Reference proteome</keyword>
<dbReference type="InterPro" id="IPR002110">
    <property type="entry name" value="Ankyrin_rpt"/>
</dbReference>
<dbReference type="SMART" id="SM00248">
    <property type="entry name" value="ANK"/>
    <property type="match status" value="3"/>
</dbReference>
<dbReference type="STRING" id="1076935.U4LUM5"/>